<dbReference type="SUPFAM" id="SSF53850">
    <property type="entry name" value="Periplasmic binding protein-like II"/>
    <property type="match status" value="1"/>
</dbReference>
<dbReference type="Proteomes" id="UP001519287">
    <property type="component" value="Unassembled WGS sequence"/>
</dbReference>
<dbReference type="Gene3D" id="3.40.190.10">
    <property type="entry name" value="Periplasmic binding protein-like II"/>
    <property type="match status" value="3"/>
</dbReference>
<sequence length="552" mass="61204">MKRTFAIAVSLTLLTALIAAGCSRSGTDAPGAQATAAASAKPSVAGLPAKFDPPIELSTVQFSLPSVKYFNGDDINNNPWSRYIEQTFGIKVKTLWAVPETEYDKKTNLMISSGDLPDFFPATPQQFKQLYDAGMLEDLTQVYANTAPNVVKKVVADAGPEVTKSAMMDGKLMAIPYTGTAKEAAPILWIRKDWMEKLKLPAPKSMDDLLRIADAFTNQDPDGNGQKDTFGLAMDKELSAIAGITNGYHAYWDIWMKDSSGKLVYSSVQPEMKNALAALQTMFKAGQVDPEFPVKPASKVNESVGAGKIGMMIGGRGSANSPLATLTPNQEWQAYPIPTVDGKPASHTLPLNIYKYYWVVKKGTKHPEALFKMLEFWLNTFYYNTSEDVFYKFVNPSKEDKSATWSMAPIRIYLSDNNIENYRQANAVLKGEKSADQLAPDRRNVYDRIMQYKNGDKKLWGEYAQNGPDGSAAIIDKVIKENRFVVNQFYGSPTQTMADKGANLDKIKSETFMKIITGNAPISEFDKFVDDWKKLGGDQITKEVNDWYAKQK</sequence>
<feature type="signal peptide" evidence="1">
    <location>
        <begin position="1"/>
        <end position="21"/>
    </location>
</feature>
<evidence type="ECO:0000256" key="1">
    <source>
        <dbReference type="SAM" id="SignalP"/>
    </source>
</evidence>
<organism evidence="2 3">
    <name type="scientific">Paenibacillus eucommiae</name>
    <dbReference type="NCBI Taxonomy" id="1355755"/>
    <lineage>
        <taxon>Bacteria</taxon>
        <taxon>Bacillati</taxon>
        <taxon>Bacillota</taxon>
        <taxon>Bacilli</taxon>
        <taxon>Bacillales</taxon>
        <taxon>Paenibacillaceae</taxon>
        <taxon>Paenibacillus</taxon>
    </lineage>
</organism>
<evidence type="ECO:0000313" key="3">
    <source>
        <dbReference type="Proteomes" id="UP001519287"/>
    </source>
</evidence>
<comment type="caution">
    <text evidence="2">The sequence shown here is derived from an EMBL/GenBank/DDBJ whole genome shotgun (WGS) entry which is preliminary data.</text>
</comment>
<dbReference type="PROSITE" id="PS51257">
    <property type="entry name" value="PROKAR_LIPOPROTEIN"/>
    <property type="match status" value="1"/>
</dbReference>
<dbReference type="PANTHER" id="PTHR43649">
    <property type="entry name" value="ARABINOSE-BINDING PROTEIN-RELATED"/>
    <property type="match status" value="1"/>
</dbReference>
<evidence type="ECO:0000313" key="2">
    <source>
        <dbReference type="EMBL" id="MBP1991529.1"/>
    </source>
</evidence>
<name>A0ABS4IYA8_9BACL</name>
<feature type="chain" id="PRO_5046071431" evidence="1">
    <location>
        <begin position="22"/>
        <end position="552"/>
    </location>
</feature>
<dbReference type="RefSeq" id="WP_209972278.1">
    <property type="nucleotide sequence ID" value="NZ_JAGGLB010000009.1"/>
</dbReference>
<proteinExistence type="predicted"/>
<gene>
    <name evidence="2" type="ORF">J2Z66_003136</name>
</gene>
<keyword evidence="3" id="KW-1185">Reference proteome</keyword>
<dbReference type="EMBL" id="JAGGLB010000009">
    <property type="protein sequence ID" value="MBP1991529.1"/>
    <property type="molecule type" value="Genomic_DNA"/>
</dbReference>
<dbReference type="PANTHER" id="PTHR43649:SF12">
    <property type="entry name" value="DIACETYLCHITOBIOSE BINDING PROTEIN DASA"/>
    <property type="match status" value="1"/>
</dbReference>
<keyword evidence="1" id="KW-0732">Signal</keyword>
<dbReference type="CDD" id="cd13580">
    <property type="entry name" value="PBP2_AlgQ_like_1"/>
    <property type="match status" value="1"/>
</dbReference>
<accession>A0ABS4IYA8</accession>
<reference evidence="2 3" key="1">
    <citation type="submission" date="2021-03" db="EMBL/GenBank/DDBJ databases">
        <title>Genomic Encyclopedia of Type Strains, Phase IV (KMG-IV): sequencing the most valuable type-strain genomes for metagenomic binning, comparative biology and taxonomic classification.</title>
        <authorList>
            <person name="Goeker M."/>
        </authorList>
    </citation>
    <scope>NUCLEOTIDE SEQUENCE [LARGE SCALE GENOMIC DNA]</scope>
    <source>
        <strain evidence="2 3">DSM 26048</strain>
    </source>
</reference>
<dbReference type="InterPro" id="IPR050490">
    <property type="entry name" value="Bact_solute-bd_prot1"/>
</dbReference>
<protein>
    <submittedName>
        <fullName evidence="2">Aldouronate transport system substrate-binding protein</fullName>
    </submittedName>
</protein>